<sequence length="478" mass="52394">MLKRFLPFAWLCFSLAVILSACEDDDPELGGVATVEDATFTYTPKADKPNVINFSSESSAFLKRWNFGNGATAEGDAPTASYPFKGTYEVTMTAYVGGGSYTTTQTIDIAQDDPTLLDLDQYNFLTGGVNDIDGKTWVMDKGTAGHMGIGPAAGTWPEWYSAPANAKEGLGMYDDSITFKLQGSQLIYHTNGDVYVNAAFGSAFAGAVKEPNGNDFIAPYAPAPQTWSLSESNGKWYLTIGNGGFIGYYSGRAPVYEILSITPDELYIRSIQEGEAGNAWYQRFIRKGFVRNPPPPPPYKIEDIYTDFDGAGNVTFTPNSNGSIASYDNPAPVPINTSAKVGKYVKAPGGGGAFSNVQIQLPYKMDLRERHVFKMKVFIPSYNDYTTEGGESWQTYKTLQRYASLKLQNRDEAEPFRTQTEVLHKDLPLNEWVELTFDFSSAAANETYNTIVIQLGGEGIYTGGIFFIDDLELLPAAQ</sequence>
<proteinExistence type="predicted"/>
<feature type="signal peptide" evidence="1">
    <location>
        <begin position="1"/>
        <end position="21"/>
    </location>
</feature>
<reference evidence="3 4" key="1">
    <citation type="submission" date="2021-05" db="EMBL/GenBank/DDBJ databases">
        <title>A Polyphasic approach of four new species of the genus Ohtaekwangia: Ohtaekwangia histidinii sp. nov., Ohtaekwangia cretensis sp. nov., Ohtaekwangia indiensis sp. nov., Ohtaekwangia reichenbachii sp. nov. from diverse environment.</title>
        <authorList>
            <person name="Octaviana S."/>
        </authorList>
    </citation>
    <scope>NUCLEOTIDE SEQUENCE [LARGE SCALE GENOMIC DNA]</scope>
    <source>
        <strain evidence="3 4">PWU37</strain>
    </source>
</reference>
<dbReference type="InterPro" id="IPR013783">
    <property type="entry name" value="Ig-like_fold"/>
</dbReference>
<dbReference type="EMBL" id="JAHESC010000021">
    <property type="protein sequence ID" value="MBT1687967.1"/>
    <property type="molecule type" value="Genomic_DNA"/>
</dbReference>
<protein>
    <submittedName>
        <fullName evidence="3">PKD domain-containing protein</fullName>
    </submittedName>
</protein>
<dbReference type="RefSeq" id="WP_254091195.1">
    <property type="nucleotide sequence ID" value="NZ_JAHESC010000021.1"/>
</dbReference>
<evidence type="ECO:0000259" key="2">
    <source>
        <dbReference type="PROSITE" id="PS50093"/>
    </source>
</evidence>
<comment type="caution">
    <text evidence="3">The sequence shown here is derived from an EMBL/GenBank/DDBJ whole genome shotgun (WGS) entry which is preliminary data.</text>
</comment>
<feature type="chain" id="PRO_5042960896" evidence="1">
    <location>
        <begin position="22"/>
        <end position="478"/>
    </location>
</feature>
<dbReference type="SUPFAM" id="SSF49299">
    <property type="entry name" value="PKD domain"/>
    <property type="match status" value="1"/>
</dbReference>
<dbReference type="Gene3D" id="2.60.40.10">
    <property type="entry name" value="Immunoglobulins"/>
    <property type="match status" value="1"/>
</dbReference>
<dbReference type="Pfam" id="PF18911">
    <property type="entry name" value="PKD_4"/>
    <property type="match status" value="1"/>
</dbReference>
<organism evidence="3 4">
    <name type="scientific">Dawidia soli</name>
    <dbReference type="NCBI Taxonomy" id="2782352"/>
    <lineage>
        <taxon>Bacteria</taxon>
        <taxon>Pseudomonadati</taxon>
        <taxon>Bacteroidota</taxon>
        <taxon>Cytophagia</taxon>
        <taxon>Cytophagales</taxon>
        <taxon>Chryseotaleaceae</taxon>
        <taxon>Dawidia</taxon>
    </lineage>
</organism>
<evidence type="ECO:0000256" key="1">
    <source>
        <dbReference type="SAM" id="SignalP"/>
    </source>
</evidence>
<dbReference type="AlphaFoldDB" id="A0AAP2GE44"/>
<dbReference type="PROSITE" id="PS50093">
    <property type="entry name" value="PKD"/>
    <property type="match status" value="1"/>
</dbReference>
<accession>A0AAP2GE44</accession>
<keyword evidence="4" id="KW-1185">Reference proteome</keyword>
<dbReference type="InterPro" id="IPR035986">
    <property type="entry name" value="PKD_dom_sf"/>
</dbReference>
<feature type="domain" description="PKD" evidence="2">
    <location>
        <begin position="64"/>
        <end position="109"/>
    </location>
</feature>
<dbReference type="PROSITE" id="PS51257">
    <property type="entry name" value="PROKAR_LIPOPROTEIN"/>
    <property type="match status" value="1"/>
</dbReference>
<evidence type="ECO:0000313" key="3">
    <source>
        <dbReference type="EMBL" id="MBT1687967.1"/>
    </source>
</evidence>
<dbReference type="InterPro" id="IPR000601">
    <property type="entry name" value="PKD_dom"/>
</dbReference>
<keyword evidence="1" id="KW-0732">Signal</keyword>
<gene>
    <name evidence="3" type="ORF">KK078_15465</name>
</gene>
<dbReference type="CDD" id="cd00146">
    <property type="entry name" value="PKD"/>
    <property type="match status" value="1"/>
</dbReference>
<dbReference type="Proteomes" id="UP001319180">
    <property type="component" value="Unassembled WGS sequence"/>
</dbReference>
<name>A0AAP2GE44_9BACT</name>
<evidence type="ECO:0000313" key="4">
    <source>
        <dbReference type="Proteomes" id="UP001319180"/>
    </source>
</evidence>